<reference evidence="1" key="1">
    <citation type="journal article" date="2013" name="Environ. Microbiol.">
        <title>Microbiota from the distal guts of lean and obese adolescents exhibit partial functional redundancy besides clear differences in community structure.</title>
        <authorList>
            <person name="Ferrer M."/>
            <person name="Ruiz A."/>
            <person name="Lanza F."/>
            <person name="Haange S.B."/>
            <person name="Oberbach A."/>
            <person name="Till H."/>
            <person name="Bargiela R."/>
            <person name="Campoy C."/>
            <person name="Segura M.T."/>
            <person name="Richter M."/>
            <person name="von Bergen M."/>
            <person name="Seifert J."/>
            <person name="Suarez A."/>
        </authorList>
    </citation>
    <scope>NUCLEOTIDE SEQUENCE</scope>
</reference>
<evidence type="ECO:0000313" key="1">
    <source>
        <dbReference type="EMBL" id="EKC50202.1"/>
    </source>
</evidence>
<accession>K1RNK9</accession>
<gene>
    <name evidence="1" type="ORF">LEA_18011</name>
</gene>
<dbReference type="EMBL" id="AJWY01012344">
    <property type="protein sequence ID" value="EKC50202.1"/>
    <property type="molecule type" value="Genomic_DNA"/>
</dbReference>
<dbReference type="AlphaFoldDB" id="K1RNK9"/>
<organism evidence="1">
    <name type="scientific">human gut metagenome</name>
    <dbReference type="NCBI Taxonomy" id="408170"/>
    <lineage>
        <taxon>unclassified sequences</taxon>
        <taxon>metagenomes</taxon>
        <taxon>organismal metagenomes</taxon>
    </lineage>
</organism>
<protein>
    <submittedName>
        <fullName evidence="1">Uncharacterized protein</fullName>
    </submittedName>
</protein>
<proteinExistence type="predicted"/>
<sequence length="48" mass="5515">MKVSKKIFIIFSMILLLIPDISLGKDIRLELERPVIPVLVKKQINPTI</sequence>
<name>K1RNK9_9ZZZZ</name>
<feature type="non-terminal residue" evidence="1">
    <location>
        <position position="48"/>
    </location>
</feature>
<comment type="caution">
    <text evidence="1">The sequence shown here is derived from an EMBL/GenBank/DDBJ whole genome shotgun (WGS) entry which is preliminary data.</text>
</comment>